<proteinExistence type="predicted"/>
<reference evidence="2" key="1">
    <citation type="journal article" date="2014" name="Front. Microbiol.">
        <title>High frequency of phylogenetically diverse reductive dehalogenase-homologous genes in deep subseafloor sedimentary metagenomes.</title>
        <authorList>
            <person name="Kawai M."/>
            <person name="Futagami T."/>
            <person name="Toyoda A."/>
            <person name="Takaki Y."/>
            <person name="Nishi S."/>
            <person name="Hori S."/>
            <person name="Arai W."/>
            <person name="Tsubouchi T."/>
            <person name="Morono Y."/>
            <person name="Uchiyama I."/>
            <person name="Ito T."/>
            <person name="Fujiyama A."/>
            <person name="Inagaki F."/>
            <person name="Takami H."/>
        </authorList>
    </citation>
    <scope>NUCLEOTIDE SEQUENCE</scope>
    <source>
        <strain evidence="2">Expedition CK06-06</strain>
    </source>
</reference>
<feature type="non-terminal residue" evidence="2">
    <location>
        <position position="126"/>
    </location>
</feature>
<dbReference type="SUPFAM" id="SSF53590">
    <property type="entry name" value="Nucleoside hydrolase"/>
    <property type="match status" value="1"/>
</dbReference>
<dbReference type="EMBL" id="BARW01015887">
    <property type="protein sequence ID" value="GAJ00043.1"/>
    <property type="molecule type" value="Genomic_DNA"/>
</dbReference>
<evidence type="ECO:0000259" key="1">
    <source>
        <dbReference type="Pfam" id="PF01156"/>
    </source>
</evidence>
<dbReference type="GO" id="GO:0016799">
    <property type="term" value="F:hydrolase activity, hydrolyzing N-glycosyl compounds"/>
    <property type="evidence" value="ECO:0007669"/>
    <property type="project" value="InterPro"/>
</dbReference>
<protein>
    <recommendedName>
        <fullName evidence="1">Inosine/uridine-preferring nucleoside hydrolase domain-containing protein</fullName>
    </recommendedName>
</protein>
<dbReference type="PANTHER" id="PTHR46190">
    <property type="entry name" value="SI:CH211-201H21.5-RELATED"/>
    <property type="match status" value="1"/>
</dbReference>
<accession>X1T423</accession>
<name>X1T423_9ZZZZ</name>
<gene>
    <name evidence="2" type="ORF">S12H4_27787</name>
</gene>
<dbReference type="PANTHER" id="PTHR46190:SF1">
    <property type="entry name" value="SI:CH211-201H21.5"/>
    <property type="match status" value="1"/>
</dbReference>
<dbReference type="AlphaFoldDB" id="X1T423"/>
<evidence type="ECO:0000313" key="2">
    <source>
        <dbReference type="EMBL" id="GAJ00043.1"/>
    </source>
</evidence>
<organism evidence="2">
    <name type="scientific">marine sediment metagenome</name>
    <dbReference type="NCBI Taxonomy" id="412755"/>
    <lineage>
        <taxon>unclassified sequences</taxon>
        <taxon>metagenomes</taxon>
        <taxon>ecological metagenomes</taxon>
    </lineage>
</organism>
<sequence length="126" mass="13762">MFTIKHLGIVLVGVTLLLVALDSVAGAKKKVILDSDMVALYDDGVAMMMLANHPNIELLGVTIVPGNTWVSEGTAYALGQLEVLNRTDVPVALGIRYPLRAGRYETLELERKMFGYSSNYIGCFSR</sequence>
<dbReference type="Pfam" id="PF01156">
    <property type="entry name" value="IU_nuc_hydro"/>
    <property type="match status" value="1"/>
</dbReference>
<dbReference type="InterPro" id="IPR052775">
    <property type="entry name" value="IUN_hydrolase"/>
</dbReference>
<dbReference type="Gene3D" id="3.90.245.10">
    <property type="entry name" value="Ribonucleoside hydrolase-like"/>
    <property type="match status" value="1"/>
</dbReference>
<dbReference type="InterPro" id="IPR001910">
    <property type="entry name" value="Inosine/uridine_hydrolase_dom"/>
</dbReference>
<comment type="caution">
    <text evidence="2">The sequence shown here is derived from an EMBL/GenBank/DDBJ whole genome shotgun (WGS) entry which is preliminary data.</text>
</comment>
<dbReference type="InterPro" id="IPR036452">
    <property type="entry name" value="Ribo_hydro-like"/>
</dbReference>
<feature type="domain" description="Inosine/uridine-preferring nucleoside hydrolase" evidence="1">
    <location>
        <begin position="31"/>
        <end position="101"/>
    </location>
</feature>